<reference evidence="2" key="1">
    <citation type="submission" date="2006-10" db="EMBL/GenBank/DDBJ databases">
        <title>Complete sequence of Solibacter usitatus Ellin6076.</title>
        <authorList>
            <consortium name="US DOE Joint Genome Institute"/>
            <person name="Copeland A."/>
            <person name="Lucas S."/>
            <person name="Lapidus A."/>
            <person name="Barry K."/>
            <person name="Detter J.C."/>
            <person name="Glavina del Rio T."/>
            <person name="Hammon N."/>
            <person name="Israni S."/>
            <person name="Dalin E."/>
            <person name="Tice H."/>
            <person name="Pitluck S."/>
            <person name="Thompson L.S."/>
            <person name="Brettin T."/>
            <person name="Bruce D."/>
            <person name="Han C."/>
            <person name="Tapia R."/>
            <person name="Gilna P."/>
            <person name="Schmutz J."/>
            <person name="Larimer F."/>
            <person name="Land M."/>
            <person name="Hauser L."/>
            <person name="Kyrpides N."/>
            <person name="Mikhailova N."/>
            <person name="Janssen P.H."/>
            <person name="Kuske C.R."/>
            <person name="Richardson P."/>
        </authorList>
    </citation>
    <scope>NUCLEOTIDE SEQUENCE</scope>
    <source>
        <strain evidence="2">Ellin6076</strain>
    </source>
</reference>
<dbReference type="STRING" id="234267.Acid_2286"/>
<dbReference type="InterPro" id="IPR036938">
    <property type="entry name" value="PAP2/HPO_sf"/>
</dbReference>
<dbReference type="CDD" id="cd03394">
    <property type="entry name" value="PAP2_like_5"/>
    <property type="match status" value="1"/>
</dbReference>
<feature type="domain" description="Phosphatidic acid phosphatase type 2/haloperoxidase" evidence="1">
    <location>
        <begin position="161"/>
        <end position="274"/>
    </location>
</feature>
<dbReference type="PANTHER" id="PTHR14969:SF13">
    <property type="entry name" value="AT30094P"/>
    <property type="match status" value="1"/>
</dbReference>
<evidence type="ECO:0000259" key="1">
    <source>
        <dbReference type="SMART" id="SM00014"/>
    </source>
</evidence>
<organism evidence="2">
    <name type="scientific">Solibacter usitatus (strain Ellin6076)</name>
    <dbReference type="NCBI Taxonomy" id="234267"/>
    <lineage>
        <taxon>Bacteria</taxon>
        <taxon>Pseudomonadati</taxon>
        <taxon>Acidobacteriota</taxon>
        <taxon>Terriglobia</taxon>
        <taxon>Bryobacterales</taxon>
        <taxon>Solibacteraceae</taxon>
        <taxon>Candidatus Solibacter</taxon>
    </lineage>
</organism>
<dbReference type="InterPro" id="IPR000326">
    <property type="entry name" value="PAP2/HPO"/>
</dbReference>
<dbReference type="eggNOG" id="COG0671">
    <property type="taxonomic scope" value="Bacteria"/>
</dbReference>
<dbReference type="InParanoid" id="Q025P4"/>
<accession>Q025P4</accession>
<proteinExistence type="predicted"/>
<sequence length="303" mass="33281" precursor="true">MPFSDVSKGTQDLHVLGTGLVRKFLAAALLLTASAFGQADPVIEVKPGSEAIKNKDFYEKTGWLHPFRRMPAYVVHDQKAVWTSPVHTAKSDIKWWAIFGGATAAFIATDRWTVKQLPNSSSQVSVSTWGSRFGSAYSVIPVSAAFYFIGTARHDERFRETGLIAFETLIDANLVAEGIKLVADRARPLESNGRGRFEDSPNGRWSSSFPSGHAINTWALASVIAHEYPKPLVYVIAYGLASTVVMARVGARKHFPGDVLAGGAMGWFMGDYVYGKRHNRELDKNRSGARRILDHVRVSAAIE</sequence>
<protein>
    <submittedName>
        <fullName evidence="2">Phosphoesterase, PA-phosphatase related</fullName>
    </submittedName>
</protein>
<evidence type="ECO:0000313" key="2">
    <source>
        <dbReference type="EMBL" id="ABJ83275.1"/>
    </source>
</evidence>
<gene>
    <name evidence="2" type="ordered locus">Acid_2286</name>
</gene>
<dbReference type="Pfam" id="PF01569">
    <property type="entry name" value="PAP2"/>
    <property type="match status" value="1"/>
</dbReference>
<dbReference type="AlphaFoldDB" id="Q025P4"/>
<name>Q025P4_SOLUE</name>
<dbReference type="SMART" id="SM00014">
    <property type="entry name" value="acidPPc"/>
    <property type="match status" value="1"/>
</dbReference>
<dbReference type="PANTHER" id="PTHR14969">
    <property type="entry name" value="SPHINGOSINE-1-PHOSPHATE PHOSPHOHYDROLASE"/>
    <property type="match status" value="1"/>
</dbReference>
<dbReference type="EMBL" id="CP000473">
    <property type="protein sequence ID" value="ABJ83275.1"/>
    <property type="molecule type" value="Genomic_DNA"/>
</dbReference>
<dbReference type="Gene3D" id="1.20.144.10">
    <property type="entry name" value="Phosphatidic acid phosphatase type 2/haloperoxidase"/>
    <property type="match status" value="1"/>
</dbReference>
<dbReference type="SUPFAM" id="SSF48317">
    <property type="entry name" value="Acid phosphatase/Vanadium-dependent haloperoxidase"/>
    <property type="match status" value="1"/>
</dbReference>
<dbReference type="KEGG" id="sus:Acid_2286"/>
<dbReference type="HOGENOM" id="CLU_917979_0_0_0"/>